<dbReference type="PANTHER" id="PTHR16222:SF12">
    <property type="entry name" value="ADP-RIBOSYLGLYCOHYDROLASE-RELATED"/>
    <property type="match status" value="1"/>
</dbReference>
<protein>
    <submittedName>
        <fullName evidence="3">ADP-ribosylglycohydrolase</fullName>
    </submittedName>
</protein>
<evidence type="ECO:0000256" key="2">
    <source>
        <dbReference type="SAM" id="Phobius"/>
    </source>
</evidence>
<dbReference type="Pfam" id="PF03747">
    <property type="entry name" value="ADP_ribosyl_GH"/>
    <property type="match status" value="1"/>
</dbReference>
<proteinExistence type="predicted"/>
<dbReference type="GO" id="GO:0016787">
    <property type="term" value="F:hydrolase activity"/>
    <property type="evidence" value="ECO:0007669"/>
    <property type="project" value="UniProtKB-KW"/>
</dbReference>
<dbReference type="GO" id="GO:0046872">
    <property type="term" value="F:metal ion binding"/>
    <property type="evidence" value="ECO:0007669"/>
    <property type="project" value="UniProtKB-KW"/>
</dbReference>
<evidence type="ECO:0000313" key="3">
    <source>
        <dbReference type="EMBL" id="PXX42705.1"/>
    </source>
</evidence>
<gene>
    <name evidence="3" type="ORF">DFR42_105368</name>
</gene>
<comment type="cofactor">
    <cofactor evidence="1">
        <name>Mg(2+)</name>
        <dbReference type="ChEBI" id="CHEBI:18420"/>
    </cofactor>
    <text evidence="1">Binds 2 magnesium ions per subunit.</text>
</comment>
<sequence length="357" mass="38588">MTTTTQKEIVPASTSDAIAGCLLGAAVGDAVGLPFEGLSPGRIARLRKGPLQYRFFFGHGMVSDDTDHAIFVTQALMKSKGDIGKFKKSLAWRLRFWLICLPAGVGFATLRSIIKLWLGFTNSGIYSAGNGPCMRSAMTGAILSDDASARRAHVQVSTLLTHTDPKAFTGALAIAEIAARLVNQKWQTRPPIDELTAMLNSLSSDTEWQAAVKGIQKSCLAPEPALIAQKYFGGKNGVSGYTMHTVPFTIIAWYQHFGSYHDTIDAVVNAGGDVDSVAAIAGALAGASTGLSGIPQEWQDGLMDWPHSRKYLQALACKAHDPEVKAGLHFSFWLFPRNIIFLVIVLLHGFRRLLPPY</sequence>
<feature type="binding site" evidence="1">
    <location>
        <position position="63"/>
    </location>
    <ligand>
        <name>Mg(2+)</name>
        <dbReference type="ChEBI" id="CHEBI:18420"/>
        <label>1</label>
    </ligand>
</feature>
<evidence type="ECO:0000256" key="1">
    <source>
        <dbReference type="PIRSR" id="PIRSR605502-1"/>
    </source>
</evidence>
<feature type="binding site" evidence="1">
    <location>
        <position position="275"/>
    </location>
    <ligand>
        <name>Mg(2+)</name>
        <dbReference type="ChEBI" id="CHEBI:18420"/>
        <label>1</label>
    </ligand>
</feature>
<keyword evidence="3" id="KW-0378">Hydrolase</keyword>
<feature type="binding site" evidence="1">
    <location>
        <position position="273"/>
    </location>
    <ligand>
        <name>Mg(2+)</name>
        <dbReference type="ChEBI" id="CHEBI:18420"/>
        <label>1</label>
    </ligand>
</feature>
<feature type="binding site" evidence="1">
    <location>
        <position position="65"/>
    </location>
    <ligand>
        <name>Mg(2+)</name>
        <dbReference type="ChEBI" id="CHEBI:18420"/>
        <label>1</label>
    </ligand>
</feature>
<evidence type="ECO:0000313" key="4">
    <source>
        <dbReference type="Proteomes" id="UP000247792"/>
    </source>
</evidence>
<dbReference type="Proteomes" id="UP000247792">
    <property type="component" value="Unassembled WGS sequence"/>
</dbReference>
<keyword evidence="2" id="KW-0812">Transmembrane</keyword>
<accession>A0A318J2E1</accession>
<keyword evidence="2" id="KW-1133">Transmembrane helix</keyword>
<feature type="binding site" evidence="1">
    <location>
        <position position="64"/>
    </location>
    <ligand>
        <name>Mg(2+)</name>
        <dbReference type="ChEBI" id="CHEBI:18420"/>
        <label>1</label>
    </ligand>
</feature>
<dbReference type="InterPro" id="IPR005502">
    <property type="entry name" value="Ribosyl_crysJ1"/>
</dbReference>
<comment type="caution">
    <text evidence="3">The sequence shown here is derived from an EMBL/GenBank/DDBJ whole genome shotgun (WGS) entry which is preliminary data.</text>
</comment>
<dbReference type="OrthoDB" id="9798107at2"/>
<dbReference type="PANTHER" id="PTHR16222">
    <property type="entry name" value="ADP-RIBOSYLGLYCOHYDROLASE"/>
    <property type="match status" value="1"/>
</dbReference>
<keyword evidence="1" id="KW-0460">Magnesium</keyword>
<dbReference type="InterPro" id="IPR036705">
    <property type="entry name" value="Ribosyl_crysJ1_sf"/>
</dbReference>
<keyword evidence="4" id="KW-1185">Reference proteome</keyword>
<keyword evidence="2" id="KW-0472">Membrane</keyword>
<dbReference type="RefSeq" id="WP_110256230.1">
    <property type="nucleotide sequence ID" value="NZ_QJKB01000005.1"/>
</dbReference>
<name>A0A318J2E1_9BURK</name>
<dbReference type="InterPro" id="IPR050792">
    <property type="entry name" value="ADP-ribosylglycohydrolase"/>
</dbReference>
<dbReference type="EMBL" id="QJKB01000005">
    <property type="protein sequence ID" value="PXX42705.1"/>
    <property type="molecule type" value="Genomic_DNA"/>
</dbReference>
<dbReference type="AlphaFoldDB" id="A0A318J2E1"/>
<dbReference type="Gene3D" id="1.10.4080.10">
    <property type="entry name" value="ADP-ribosylation/Crystallin J1"/>
    <property type="match status" value="1"/>
</dbReference>
<reference evidence="3 4" key="1">
    <citation type="submission" date="2018-05" db="EMBL/GenBank/DDBJ databases">
        <title>Genomic Encyclopedia of Type Strains, Phase IV (KMG-IV): sequencing the most valuable type-strain genomes for metagenomic binning, comparative biology and taxonomic classification.</title>
        <authorList>
            <person name="Goeker M."/>
        </authorList>
    </citation>
    <scope>NUCLEOTIDE SEQUENCE [LARGE SCALE GENOMIC DNA]</scope>
    <source>
        <strain evidence="3 4">DSM 19792</strain>
    </source>
</reference>
<dbReference type="SUPFAM" id="SSF101478">
    <property type="entry name" value="ADP-ribosylglycohydrolase"/>
    <property type="match status" value="1"/>
</dbReference>
<feature type="transmembrane region" description="Helical" evidence="2">
    <location>
        <begin position="96"/>
        <end position="118"/>
    </location>
</feature>
<organism evidence="3 4">
    <name type="scientific">Undibacterium pigrum</name>
    <dbReference type="NCBI Taxonomy" id="401470"/>
    <lineage>
        <taxon>Bacteria</taxon>
        <taxon>Pseudomonadati</taxon>
        <taxon>Pseudomonadota</taxon>
        <taxon>Betaproteobacteria</taxon>
        <taxon>Burkholderiales</taxon>
        <taxon>Oxalobacteraceae</taxon>
        <taxon>Undibacterium</taxon>
    </lineage>
</organism>
<keyword evidence="1" id="KW-0479">Metal-binding</keyword>
<feature type="binding site" evidence="1">
    <location>
        <position position="276"/>
    </location>
    <ligand>
        <name>Mg(2+)</name>
        <dbReference type="ChEBI" id="CHEBI:18420"/>
        <label>1</label>
    </ligand>
</feature>